<dbReference type="InterPro" id="IPR040240">
    <property type="entry name" value="TAF1"/>
</dbReference>
<evidence type="ECO:0000259" key="6">
    <source>
        <dbReference type="Pfam" id="PF12157"/>
    </source>
</evidence>
<keyword evidence="4" id="KW-0539">Nucleus</keyword>
<dbReference type="Proteomes" id="UP000095009">
    <property type="component" value="Unassembled WGS sequence"/>
</dbReference>
<organism evidence="8 9">
    <name type="scientific">Nadsonia fulvescens var. elongata DSM 6958</name>
    <dbReference type="NCBI Taxonomy" id="857566"/>
    <lineage>
        <taxon>Eukaryota</taxon>
        <taxon>Fungi</taxon>
        <taxon>Dikarya</taxon>
        <taxon>Ascomycota</taxon>
        <taxon>Saccharomycotina</taxon>
        <taxon>Dipodascomycetes</taxon>
        <taxon>Dipodascales</taxon>
        <taxon>Dipodascales incertae sedis</taxon>
        <taxon>Nadsonia</taxon>
    </lineage>
</organism>
<dbReference type="GO" id="GO:0005669">
    <property type="term" value="C:transcription factor TFIID complex"/>
    <property type="evidence" value="ECO:0007669"/>
    <property type="project" value="EnsemblFungi"/>
</dbReference>
<evidence type="ECO:0000313" key="8">
    <source>
        <dbReference type="EMBL" id="ODQ66812.1"/>
    </source>
</evidence>
<accession>A0A1E3PPG0</accession>
<dbReference type="EMBL" id="KV454408">
    <property type="protein sequence ID" value="ODQ66812.1"/>
    <property type="molecule type" value="Genomic_DNA"/>
</dbReference>
<keyword evidence="2" id="KW-0805">Transcription regulation</keyword>
<evidence type="ECO:0000259" key="7">
    <source>
        <dbReference type="Pfam" id="PF15288"/>
    </source>
</evidence>
<comment type="subcellular location">
    <subcellularLocation>
        <location evidence="1">Nucleus</location>
    </subcellularLocation>
</comment>
<evidence type="ECO:0000313" key="9">
    <source>
        <dbReference type="Proteomes" id="UP000095009"/>
    </source>
</evidence>
<feature type="non-terminal residue" evidence="8">
    <location>
        <position position="1003"/>
    </location>
</feature>
<keyword evidence="9" id="KW-1185">Reference proteome</keyword>
<dbReference type="GO" id="GO:0016251">
    <property type="term" value="F:RNA polymerase II general transcription initiation factor activity"/>
    <property type="evidence" value="ECO:0007669"/>
    <property type="project" value="InterPro"/>
</dbReference>
<dbReference type="Pfam" id="PF15288">
    <property type="entry name" value="zf-CCHC_6"/>
    <property type="match status" value="1"/>
</dbReference>
<feature type="domain" description="Zinc knuckle" evidence="7">
    <location>
        <begin position="983"/>
        <end position="1003"/>
    </location>
</feature>
<gene>
    <name evidence="8" type="ORF">NADFUDRAFT_11137</name>
</gene>
<reference evidence="8 9" key="1">
    <citation type="journal article" date="2016" name="Proc. Natl. Acad. Sci. U.S.A.">
        <title>Comparative genomics of biotechnologically important yeasts.</title>
        <authorList>
            <person name="Riley R."/>
            <person name="Haridas S."/>
            <person name="Wolfe K.H."/>
            <person name="Lopes M.R."/>
            <person name="Hittinger C.T."/>
            <person name="Goeker M."/>
            <person name="Salamov A.A."/>
            <person name="Wisecaver J.H."/>
            <person name="Long T.M."/>
            <person name="Calvey C.H."/>
            <person name="Aerts A.L."/>
            <person name="Barry K.W."/>
            <person name="Choi C."/>
            <person name="Clum A."/>
            <person name="Coughlan A.Y."/>
            <person name="Deshpande S."/>
            <person name="Douglass A.P."/>
            <person name="Hanson S.J."/>
            <person name="Klenk H.-P."/>
            <person name="LaButti K.M."/>
            <person name="Lapidus A."/>
            <person name="Lindquist E.A."/>
            <person name="Lipzen A.M."/>
            <person name="Meier-Kolthoff J.P."/>
            <person name="Ohm R.A."/>
            <person name="Otillar R.P."/>
            <person name="Pangilinan J.L."/>
            <person name="Peng Y."/>
            <person name="Rokas A."/>
            <person name="Rosa C.A."/>
            <person name="Scheuner C."/>
            <person name="Sibirny A.A."/>
            <person name="Slot J.C."/>
            <person name="Stielow J.B."/>
            <person name="Sun H."/>
            <person name="Kurtzman C.P."/>
            <person name="Blackwell M."/>
            <person name="Grigoriev I.V."/>
            <person name="Jeffries T.W."/>
        </authorList>
    </citation>
    <scope>NUCLEOTIDE SEQUENCE [LARGE SCALE GENOMIC DNA]</scope>
    <source>
        <strain evidence="8 9">DSM 6958</strain>
    </source>
</reference>
<name>A0A1E3PPG0_9ASCO</name>
<sequence length="1003" mass="113917">MAKSDDQDMESTMSGLMGVSSNIPDLKGGGLIEHADDAIDFEDEDELADEDLPDEEFSSFMSEGNPQDNIDNLHDSGSGVFTTNSHFGSSSMSNMESDILFDHTSHNQSMVTHNTSETINGDLRNRENNDAMDGSGDMFLGEEENEKPIEELVDTKAADRELLKKYFPNFEENSILKMNTIFGPKPVYPALPRPSTIRPCIPAKANLEVELDQRRLFKSVHPRVLLNPNIKNIFKGPIVVDVNISTVDMVDRASKGLYTEKRRNNTSDDEDIDRDLVLSTVDWENKINWGSSSDEDKPSMPPIGRLRETHSNIALNSRKTRPFKNITWDSDDDDAFIEGFIPEKHVRVSLDMNDTKLLFVDVQDTRGNQQTRNADIPINDQQLNLRYNISNDRAYDLLKDNYQSKVRATIGNLTIDHSMVALRLQSPHYKVKLSKPQMRSFHRPSFIVKPGTTIKFSKLKQRKRKRDKGKAITELLSKTTDLTLGDTAQFFMMEYSEEFPLALSNFGMGSKLINYYRKQGPDDTLRPKLPVGETHVLGVQDRSPFWNFGFVEEGNMVPTLYNRMTRAPVFKHEPRSTDFLLIRCTGGGLGQKYHIREIPHMFVVGQTFPVTDIPGPHSRKVTTASKNRLKMIVFRVLNRSEKHRLLVKDISAHFPDQNDMQNRQRLKEFMEYQRSGEDQGYWKIKQTDLLPLENSVRAMITPEDIALLEAMQVGQQHLEDSGYGKTVDDDDVEDQDGMSLEEQLAPWNITRNFINATQGKAMLQLHGVGDPSGCGEAFSFLRTSMKGGFKAQGESLNEKLDKSKFGGHSYNVAMQQKAYDDEIKRIWYAQAKSLNRRNGGDEPNNNDISGLFEESGQQTDDDNMSLFSHNSSATTHRQQKILRITRMIRDKNGTLQRKTEVIKDPNVIRAYVKRRQTIEDSQLLPDEIAPTDNEETNRRKRKILEEELARLQRNQERRNARKAMKAGPESSGKGIGKGKSTTRKCATCGAIGHIRTNKACPLY</sequence>
<evidence type="ECO:0000256" key="2">
    <source>
        <dbReference type="ARBA" id="ARBA00023015"/>
    </source>
</evidence>
<feature type="region of interest" description="Disordered" evidence="5">
    <location>
        <begin position="288"/>
        <end position="311"/>
    </location>
</feature>
<feature type="region of interest" description="Disordered" evidence="5">
    <location>
        <begin position="835"/>
        <end position="862"/>
    </location>
</feature>
<dbReference type="Pfam" id="PF12157">
    <property type="entry name" value="DUF3591"/>
    <property type="match status" value="1"/>
</dbReference>
<feature type="domain" description="Transcription initiation factor TFIID subunit 1 histone acetyltransferase" evidence="6">
    <location>
        <begin position="387"/>
        <end position="834"/>
    </location>
</feature>
<dbReference type="GO" id="GO:0004402">
    <property type="term" value="F:histone acetyltransferase activity"/>
    <property type="evidence" value="ECO:0007669"/>
    <property type="project" value="InterPro"/>
</dbReference>
<evidence type="ECO:0000256" key="1">
    <source>
        <dbReference type="ARBA" id="ARBA00004123"/>
    </source>
</evidence>
<dbReference type="STRING" id="857566.A0A1E3PPG0"/>
<dbReference type="GO" id="GO:0051123">
    <property type="term" value="P:RNA polymerase II preinitiation complex assembly"/>
    <property type="evidence" value="ECO:0007669"/>
    <property type="project" value="TreeGrafter"/>
</dbReference>
<evidence type="ECO:0000256" key="4">
    <source>
        <dbReference type="ARBA" id="ARBA00023242"/>
    </source>
</evidence>
<proteinExistence type="predicted"/>
<evidence type="ECO:0000256" key="3">
    <source>
        <dbReference type="ARBA" id="ARBA00023163"/>
    </source>
</evidence>
<protein>
    <recommendedName>
        <fullName evidence="10">Transcription initiation factor TFIID subunit 1 histone acetyltransferase domain-containing protein</fullName>
    </recommendedName>
</protein>
<evidence type="ECO:0000256" key="5">
    <source>
        <dbReference type="SAM" id="MobiDB-lite"/>
    </source>
</evidence>
<dbReference type="InterPro" id="IPR022591">
    <property type="entry name" value="TAF1_HAT_dom"/>
</dbReference>
<dbReference type="InterPro" id="IPR041670">
    <property type="entry name" value="Znf-CCHC_6"/>
</dbReference>
<keyword evidence="3" id="KW-0804">Transcription</keyword>
<feature type="region of interest" description="Disordered" evidence="5">
    <location>
        <begin position="955"/>
        <end position="983"/>
    </location>
</feature>
<dbReference type="AlphaFoldDB" id="A0A1E3PPG0"/>
<dbReference type="GO" id="GO:0017025">
    <property type="term" value="F:TBP-class protein binding"/>
    <property type="evidence" value="ECO:0007669"/>
    <property type="project" value="InterPro"/>
</dbReference>
<feature type="region of interest" description="Disordered" evidence="5">
    <location>
        <begin position="1"/>
        <end position="21"/>
    </location>
</feature>
<dbReference type="OrthoDB" id="5752at2759"/>
<dbReference type="PANTHER" id="PTHR13900:SF0">
    <property type="entry name" value="TRANSCRIPTION INITIATION FACTOR TFIID SUBUNIT 1"/>
    <property type="match status" value="1"/>
</dbReference>
<evidence type="ECO:0008006" key="10">
    <source>
        <dbReference type="Google" id="ProtNLM"/>
    </source>
</evidence>
<dbReference type="PANTHER" id="PTHR13900">
    <property type="entry name" value="TRANSCRIPTION INITIATION FACTOR TFIID"/>
    <property type="match status" value="1"/>
</dbReference>
<feature type="compositionally biased region" description="Polar residues" evidence="5">
    <location>
        <begin position="10"/>
        <end position="21"/>
    </location>
</feature>